<dbReference type="EMBL" id="JANKAS010000002">
    <property type="protein sequence ID" value="MCR1898095.1"/>
    <property type="molecule type" value="Genomic_DNA"/>
</dbReference>
<dbReference type="GO" id="GO:0004072">
    <property type="term" value="F:aspartate kinase activity"/>
    <property type="evidence" value="ECO:0007669"/>
    <property type="project" value="UniProtKB-EC"/>
</dbReference>
<dbReference type="Gene3D" id="3.30.2130.10">
    <property type="entry name" value="VC0802-like"/>
    <property type="match status" value="1"/>
</dbReference>
<gene>
    <name evidence="19" type="primary">dapG</name>
    <name evidence="19" type="ORF">NSA47_03725</name>
</gene>
<dbReference type="GO" id="GO:0009089">
    <property type="term" value="P:lysine biosynthetic process via diaminopimelate"/>
    <property type="evidence" value="ECO:0007669"/>
    <property type="project" value="InterPro"/>
</dbReference>
<feature type="domain" description="Aspartate/glutamate/uridylate kinase" evidence="17">
    <location>
        <begin position="3"/>
        <end position="234"/>
    </location>
</feature>
<dbReference type="PANTHER" id="PTHR21499">
    <property type="entry name" value="ASPARTATE KINASE"/>
    <property type="match status" value="1"/>
</dbReference>
<dbReference type="GO" id="GO:0005829">
    <property type="term" value="C:cytosol"/>
    <property type="evidence" value="ECO:0007669"/>
    <property type="project" value="TreeGrafter"/>
</dbReference>
<dbReference type="AlphaFoldDB" id="A0AAE3KYS6"/>
<evidence type="ECO:0000256" key="12">
    <source>
        <dbReference type="ARBA" id="ARBA00023154"/>
    </source>
</evidence>
<keyword evidence="12" id="KW-0457">Lysine biosynthesis</keyword>
<dbReference type="InterPro" id="IPR001341">
    <property type="entry name" value="Asp_kinase"/>
</dbReference>
<evidence type="ECO:0000256" key="16">
    <source>
        <dbReference type="RuleBase" id="RU004249"/>
    </source>
</evidence>
<evidence type="ECO:0000256" key="5">
    <source>
        <dbReference type="ARBA" id="ARBA00010122"/>
    </source>
</evidence>
<keyword evidence="11" id="KW-0220">Diaminopimelate biosynthesis</keyword>
<evidence type="ECO:0000256" key="7">
    <source>
        <dbReference type="ARBA" id="ARBA00022679"/>
    </source>
</evidence>
<dbReference type="PIRSF" id="PIRSF000726">
    <property type="entry name" value="Asp_kin"/>
    <property type="match status" value="1"/>
</dbReference>
<keyword evidence="10 14" id="KW-0067">ATP-binding</keyword>
<comment type="pathway">
    <text evidence="3 16">Amino-acid biosynthesis; L-methionine biosynthesis via de novo pathway; L-homoserine from L-aspartate: step 1/3.</text>
</comment>
<dbReference type="InterPro" id="IPR018042">
    <property type="entry name" value="Aspartate_kinase_CS"/>
</dbReference>
<feature type="binding site" evidence="14">
    <location>
        <begin position="213"/>
        <end position="214"/>
    </location>
    <ligand>
        <name>ATP</name>
        <dbReference type="ChEBI" id="CHEBI:30616"/>
    </ligand>
</feature>
<comment type="similarity">
    <text evidence="5 15">Belongs to the aspartokinase family.</text>
</comment>
<evidence type="ECO:0000256" key="8">
    <source>
        <dbReference type="ARBA" id="ARBA00022741"/>
    </source>
</evidence>
<dbReference type="EC" id="2.7.2.4" evidence="15"/>
<keyword evidence="7 15" id="KW-0808">Transferase</keyword>
<dbReference type="GO" id="GO:0009090">
    <property type="term" value="P:homoserine biosynthetic process"/>
    <property type="evidence" value="ECO:0007669"/>
    <property type="project" value="TreeGrafter"/>
</dbReference>
<dbReference type="GO" id="GO:0005524">
    <property type="term" value="F:ATP binding"/>
    <property type="evidence" value="ECO:0007669"/>
    <property type="project" value="UniProtKB-KW"/>
</dbReference>
<comment type="pathway">
    <text evidence="4 16">Amino-acid biosynthesis; L-threonine biosynthesis; L-threonine from L-aspartate: step 1/5.</text>
</comment>
<comment type="function">
    <text evidence="1">Catalyzes the phosphorylation of the beta-carboxyl group of aspartic acid with ATP to yield 4-phospho-L-aspartate, which is involved in the branched biosynthetic pathway leading to the biosynthesis of amino acids threonine, isoleucine and methionine.</text>
</comment>
<evidence type="ECO:0000256" key="3">
    <source>
        <dbReference type="ARBA" id="ARBA00004986"/>
    </source>
</evidence>
<dbReference type="InterPro" id="IPR045865">
    <property type="entry name" value="ACT-like_dom_sf"/>
</dbReference>
<dbReference type="Gene3D" id="3.40.1160.10">
    <property type="entry name" value="Acetylglutamate kinase-like"/>
    <property type="match status" value="1"/>
</dbReference>
<feature type="binding site" evidence="14">
    <location>
        <begin position="177"/>
        <end position="178"/>
    </location>
    <ligand>
        <name>ATP</name>
        <dbReference type="ChEBI" id="CHEBI:30616"/>
    </ligand>
</feature>
<evidence type="ECO:0000256" key="14">
    <source>
        <dbReference type="PIRSR" id="PIRSR000726-1"/>
    </source>
</evidence>
<dbReference type="Proteomes" id="UP001205748">
    <property type="component" value="Unassembled WGS sequence"/>
</dbReference>
<name>A0AAE3KYS6_9FIRM</name>
<dbReference type="RefSeq" id="WP_257529554.1">
    <property type="nucleotide sequence ID" value="NZ_JANKAS010000002.1"/>
</dbReference>
<dbReference type="NCBIfam" id="NF006068">
    <property type="entry name" value="PRK08210.1"/>
    <property type="match status" value="1"/>
</dbReference>
<feature type="binding site" evidence="14">
    <location>
        <position position="52"/>
    </location>
    <ligand>
        <name>substrate</name>
    </ligand>
</feature>
<evidence type="ECO:0000256" key="11">
    <source>
        <dbReference type="ARBA" id="ARBA00022915"/>
    </source>
</evidence>
<evidence type="ECO:0000256" key="10">
    <source>
        <dbReference type="ARBA" id="ARBA00022840"/>
    </source>
</evidence>
<proteinExistence type="inferred from homology"/>
<evidence type="ECO:0000313" key="19">
    <source>
        <dbReference type="EMBL" id="MCR1898095.1"/>
    </source>
</evidence>
<evidence type="ECO:0000256" key="1">
    <source>
        <dbReference type="ARBA" id="ARBA00003121"/>
    </source>
</evidence>
<dbReference type="InterPro" id="IPR036393">
    <property type="entry name" value="AceGlu_kinase-like_sf"/>
</dbReference>
<keyword evidence="20" id="KW-1185">Reference proteome</keyword>
<protein>
    <recommendedName>
        <fullName evidence="15">Aspartokinase</fullName>
        <ecNumber evidence="15">2.7.2.4</ecNumber>
    </recommendedName>
</protein>
<dbReference type="PROSITE" id="PS00324">
    <property type="entry name" value="ASPARTOKINASE"/>
    <property type="match status" value="1"/>
</dbReference>
<dbReference type="InterPro" id="IPR027795">
    <property type="entry name" value="CASTOR_ACT_dom"/>
</dbReference>
<evidence type="ECO:0000256" key="9">
    <source>
        <dbReference type="ARBA" id="ARBA00022777"/>
    </source>
</evidence>
<dbReference type="GO" id="GO:0019877">
    <property type="term" value="P:diaminopimelate biosynthetic process"/>
    <property type="evidence" value="ECO:0007669"/>
    <property type="project" value="UniProtKB-KW"/>
</dbReference>
<dbReference type="InterPro" id="IPR005260">
    <property type="entry name" value="Asp_kin_monofn"/>
</dbReference>
<dbReference type="SUPFAM" id="SSF55021">
    <property type="entry name" value="ACT-like"/>
    <property type="match status" value="2"/>
</dbReference>
<dbReference type="PANTHER" id="PTHR21499:SF3">
    <property type="entry name" value="ASPARTOKINASE"/>
    <property type="match status" value="1"/>
</dbReference>
<evidence type="ECO:0000256" key="2">
    <source>
        <dbReference type="ARBA" id="ARBA00004766"/>
    </source>
</evidence>
<accession>A0AAE3KYS6</accession>
<feature type="binding site" evidence="14">
    <location>
        <begin position="7"/>
        <end position="10"/>
    </location>
    <ligand>
        <name>ATP</name>
        <dbReference type="ChEBI" id="CHEBI:30616"/>
    </ligand>
</feature>
<evidence type="ECO:0000259" key="17">
    <source>
        <dbReference type="Pfam" id="PF00696"/>
    </source>
</evidence>
<evidence type="ECO:0000256" key="13">
    <source>
        <dbReference type="ARBA" id="ARBA00047872"/>
    </source>
</evidence>
<dbReference type="Pfam" id="PF13840">
    <property type="entry name" value="ACT_7"/>
    <property type="match status" value="1"/>
</dbReference>
<keyword evidence="9 15" id="KW-0418">Kinase</keyword>
<sequence>MRIIIQKFGGTSIGTKHLREQIVKKVINAKQQNTSPIVVVSAMGRKGDPYSTDTLIQLLDSQKSVSSRDLDLMMSCGEIISSVIVAANLSHNGCDAIPLTGGQAGIITNNQFGKAKITEVDTNNLLDILKKDIVPVVAGFQGITKEGYITTLGRGGSDITASILGKALQAECVEIYTDVDGIMTADPRLVPNAQVLSTVGYDEVFQLAESGAKVIHPKAVEISMRCDIPIYIRNTKNNSPGTLISHYNKIHKDEESLNVVTGIAHIYQKAQVKIPMTQKLLKSNFDSILFSEIANNNISIDLMNIFPEEKVFIIDDRDIYIFGKLMEKLQCSYTIIKNCCKLTLIGNEMRGVPGIMARIITVLSKKNIQVLQTSDSHTTISCLIKEEDVPIAIKALHAEFDLG</sequence>
<evidence type="ECO:0000256" key="15">
    <source>
        <dbReference type="RuleBase" id="RU003448"/>
    </source>
</evidence>
<feature type="binding site" evidence="14">
    <location>
        <position position="188"/>
    </location>
    <ligand>
        <name>ATP</name>
        <dbReference type="ChEBI" id="CHEBI:30616"/>
    </ligand>
</feature>
<evidence type="ECO:0000313" key="20">
    <source>
        <dbReference type="Proteomes" id="UP001205748"/>
    </source>
</evidence>
<dbReference type="NCBIfam" id="TIGR00657">
    <property type="entry name" value="asp_kinases"/>
    <property type="match status" value="1"/>
</dbReference>
<evidence type="ECO:0000259" key="18">
    <source>
        <dbReference type="Pfam" id="PF13840"/>
    </source>
</evidence>
<dbReference type="SUPFAM" id="SSF53633">
    <property type="entry name" value="Carbamate kinase-like"/>
    <property type="match status" value="1"/>
</dbReference>
<comment type="pathway">
    <text evidence="2 16">Amino-acid biosynthesis; L-lysine biosynthesis via DAP pathway; (S)-tetrahydrodipicolinate from L-aspartate: step 1/4.</text>
</comment>
<reference evidence="19" key="1">
    <citation type="submission" date="2022-07" db="EMBL/GenBank/DDBJ databases">
        <title>Enhanced cultured diversity of the mouse gut microbiota enables custom-made synthetic communities.</title>
        <authorList>
            <person name="Afrizal A."/>
        </authorList>
    </citation>
    <scope>NUCLEOTIDE SEQUENCE</scope>
    <source>
        <strain evidence="19">DSM 28593</strain>
    </source>
</reference>
<dbReference type="InterPro" id="IPR001048">
    <property type="entry name" value="Asp/Glu/Uridylate_kinase"/>
</dbReference>
<keyword evidence="8 14" id="KW-0547">Nucleotide-binding</keyword>
<comment type="catalytic activity">
    <reaction evidence="13 15">
        <text>L-aspartate + ATP = 4-phospho-L-aspartate + ADP</text>
        <dbReference type="Rhea" id="RHEA:23776"/>
        <dbReference type="ChEBI" id="CHEBI:29991"/>
        <dbReference type="ChEBI" id="CHEBI:30616"/>
        <dbReference type="ChEBI" id="CHEBI:57535"/>
        <dbReference type="ChEBI" id="CHEBI:456216"/>
        <dbReference type="EC" id="2.7.2.4"/>
    </reaction>
</comment>
<keyword evidence="6 16" id="KW-0028">Amino-acid biosynthesis</keyword>
<organism evidence="19 20">
    <name type="scientific">Irregularibacter muris</name>
    <dbReference type="NCBI Taxonomy" id="1796619"/>
    <lineage>
        <taxon>Bacteria</taxon>
        <taxon>Bacillati</taxon>
        <taxon>Bacillota</taxon>
        <taxon>Clostridia</taxon>
        <taxon>Eubacteriales</taxon>
        <taxon>Eubacteriaceae</taxon>
        <taxon>Irregularibacter</taxon>
    </lineage>
</organism>
<dbReference type="Pfam" id="PF00696">
    <property type="entry name" value="AA_kinase"/>
    <property type="match status" value="1"/>
</dbReference>
<comment type="caution">
    <text evidence="19">The sequence shown here is derived from an EMBL/GenBank/DDBJ whole genome shotgun (WGS) entry which is preliminary data.</text>
</comment>
<evidence type="ECO:0000256" key="4">
    <source>
        <dbReference type="ARBA" id="ARBA00005139"/>
    </source>
</evidence>
<feature type="binding site" evidence="14">
    <location>
        <position position="78"/>
    </location>
    <ligand>
        <name>substrate</name>
    </ligand>
</feature>
<feature type="domain" description="CASTOR ACT" evidence="18">
    <location>
        <begin position="336"/>
        <end position="397"/>
    </location>
</feature>
<evidence type="ECO:0000256" key="6">
    <source>
        <dbReference type="ARBA" id="ARBA00022605"/>
    </source>
</evidence>